<dbReference type="Gene3D" id="3.70.10.10">
    <property type="match status" value="1"/>
</dbReference>
<keyword evidence="2" id="KW-1185">Reference proteome</keyword>
<comment type="caution">
    <text evidence="1">The sequence shown here is derived from an EMBL/GenBank/DDBJ whole genome shotgun (WGS) entry which is preliminary data.</text>
</comment>
<dbReference type="AlphaFoldDB" id="A0A1R3GLI4"/>
<accession>A0A1R3GLI4</accession>
<protein>
    <submittedName>
        <fullName evidence="1">Uncharacterized protein</fullName>
    </submittedName>
</protein>
<dbReference type="EMBL" id="AWWV01014057">
    <property type="protein sequence ID" value="OMO58954.1"/>
    <property type="molecule type" value="Genomic_DNA"/>
</dbReference>
<dbReference type="Gramene" id="OMO58954">
    <property type="protein sequence ID" value="OMO58954"/>
    <property type="gene ID" value="CCACVL1_25215"/>
</dbReference>
<evidence type="ECO:0000313" key="2">
    <source>
        <dbReference type="Proteomes" id="UP000188268"/>
    </source>
</evidence>
<name>A0A1R3GLI4_COCAP</name>
<organism evidence="1 2">
    <name type="scientific">Corchorus capsularis</name>
    <name type="common">Jute</name>
    <dbReference type="NCBI Taxonomy" id="210143"/>
    <lineage>
        <taxon>Eukaryota</taxon>
        <taxon>Viridiplantae</taxon>
        <taxon>Streptophyta</taxon>
        <taxon>Embryophyta</taxon>
        <taxon>Tracheophyta</taxon>
        <taxon>Spermatophyta</taxon>
        <taxon>Magnoliopsida</taxon>
        <taxon>eudicotyledons</taxon>
        <taxon>Gunneridae</taxon>
        <taxon>Pentapetalae</taxon>
        <taxon>rosids</taxon>
        <taxon>malvids</taxon>
        <taxon>Malvales</taxon>
        <taxon>Malvaceae</taxon>
        <taxon>Grewioideae</taxon>
        <taxon>Apeibeae</taxon>
        <taxon>Corchorus</taxon>
    </lineage>
</organism>
<evidence type="ECO:0000313" key="1">
    <source>
        <dbReference type="EMBL" id="OMO58954.1"/>
    </source>
</evidence>
<gene>
    <name evidence="1" type="ORF">CCACVL1_25215</name>
</gene>
<sequence>MFDAIINGPGIPQLRNAIRIISTVGNPAVVMMTAAGLSIQASDELGFAAELRLNRTACERSRFEPEIPESNFEYLFIDLTPLRQFLEQPTHDRDALLIAYNPLPYLPEKWLMLWLLKPAPTKGYDMLEAIYDQFHVPAMMVDETPYMLTATIRSLLFRDTVRGLRYFMDENDHRRDNFRPIWITLRGAMMVIRVHGLDEVVLQESTGDFSIQGAAAFGDDISPLSFDLANLEAFINAAQMSQNVLLHVDPNQRPLLNCPFGNGLGNLFFFGNKSVPIWSGDHHDSIFDSNLLC</sequence>
<reference evidence="1 2" key="1">
    <citation type="submission" date="2013-09" db="EMBL/GenBank/DDBJ databases">
        <title>Corchorus capsularis genome sequencing.</title>
        <authorList>
            <person name="Alam M."/>
            <person name="Haque M.S."/>
            <person name="Islam M.S."/>
            <person name="Emdad E.M."/>
            <person name="Islam M.M."/>
            <person name="Ahmed B."/>
            <person name="Halim A."/>
            <person name="Hossen Q.M.M."/>
            <person name="Hossain M.Z."/>
            <person name="Ahmed R."/>
            <person name="Khan M.M."/>
            <person name="Islam R."/>
            <person name="Rashid M.M."/>
            <person name="Khan S.A."/>
            <person name="Rahman M.S."/>
            <person name="Alam M."/>
        </authorList>
    </citation>
    <scope>NUCLEOTIDE SEQUENCE [LARGE SCALE GENOMIC DNA]</scope>
    <source>
        <strain evidence="2">cv. CVL-1</strain>
        <tissue evidence="1">Whole seedling</tissue>
    </source>
</reference>
<dbReference type="Proteomes" id="UP000188268">
    <property type="component" value="Unassembled WGS sequence"/>
</dbReference>
<proteinExistence type="predicted"/>